<evidence type="ECO:0000313" key="2">
    <source>
        <dbReference type="Proteomes" id="UP001519460"/>
    </source>
</evidence>
<dbReference type="AlphaFoldDB" id="A0ABD0KT98"/>
<organism evidence="1 2">
    <name type="scientific">Batillaria attramentaria</name>
    <dbReference type="NCBI Taxonomy" id="370345"/>
    <lineage>
        <taxon>Eukaryota</taxon>
        <taxon>Metazoa</taxon>
        <taxon>Spiralia</taxon>
        <taxon>Lophotrochozoa</taxon>
        <taxon>Mollusca</taxon>
        <taxon>Gastropoda</taxon>
        <taxon>Caenogastropoda</taxon>
        <taxon>Sorbeoconcha</taxon>
        <taxon>Cerithioidea</taxon>
        <taxon>Batillariidae</taxon>
        <taxon>Batillaria</taxon>
    </lineage>
</organism>
<reference evidence="1 2" key="1">
    <citation type="journal article" date="2023" name="Sci. Data">
        <title>Genome assembly of the Korean intertidal mud-creeper Batillaria attramentaria.</title>
        <authorList>
            <person name="Patra A.K."/>
            <person name="Ho P.T."/>
            <person name="Jun S."/>
            <person name="Lee S.J."/>
            <person name="Kim Y."/>
            <person name="Won Y.J."/>
        </authorList>
    </citation>
    <scope>NUCLEOTIDE SEQUENCE [LARGE SCALE GENOMIC DNA]</scope>
    <source>
        <strain evidence="1">Wonlab-2016</strain>
    </source>
</reference>
<dbReference type="Proteomes" id="UP001519460">
    <property type="component" value="Unassembled WGS sequence"/>
</dbReference>
<dbReference type="EMBL" id="JACVVK020000130">
    <property type="protein sequence ID" value="KAK7490134.1"/>
    <property type="molecule type" value="Genomic_DNA"/>
</dbReference>
<sequence>MPLDYDCQEYDELSTFFRMAQICVSLSPSQTDFPTLLLPPDTLSPAKLLFTKGQLSLNGCNQHTKGTTRKCVYEDAQKVGTRKKKCDKQVHIIRVLRIPPLVSRQLACD</sequence>
<comment type="caution">
    <text evidence="1">The sequence shown here is derived from an EMBL/GenBank/DDBJ whole genome shotgun (WGS) entry which is preliminary data.</text>
</comment>
<proteinExistence type="predicted"/>
<protein>
    <submittedName>
        <fullName evidence="1">Uncharacterized protein</fullName>
    </submittedName>
</protein>
<accession>A0ABD0KT98</accession>
<name>A0ABD0KT98_9CAEN</name>
<gene>
    <name evidence="1" type="ORF">BaRGS_00018656</name>
</gene>
<evidence type="ECO:0000313" key="1">
    <source>
        <dbReference type="EMBL" id="KAK7490134.1"/>
    </source>
</evidence>
<keyword evidence="2" id="KW-1185">Reference proteome</keyword>